<evidence type="ECO:0008006" key="4">
    <source>
        <dbReference type="Google" id="ProtNLM"/>
    </source>
</evidence>
<organism evidence="2 3">
    <name type="scientific">Araneus ventricosus</name>
    <name type="common">Orbweaver spider</name>
    <name type="synonym">Epeira ventricosa</name>
    <dbReference type="NCBI Taxonomy" id="182803"/>
    <lineage>
        <taxon>Eukaryota</taxon>
        <taxon>Metazoa</taxon>
        <taxon>Ecdysozoa</taxon>
        <taxon>Arthropoda</taxon>
        <taxon>Chelicerata</taxon>
        <taxon>Arachnida</taxon>
        <taxon>Araneae</taxon>
        <taxon>Araneomorphae</taxon>
        <taxon>Entelegynae</taxon>
        <taxon>Araneoidea</taxon>
        <taxon>Araneidae</taxon>
        <taxon>Araneus</taxon>
    </lineage>
</organism>
<keyword evidence="1" id="KW-0812">Transmembrane</keyword>
<accession>A0A4Y2IVY8</accession>
<dbReference type="AlphaFoldDB" id="A0A4Y2IVY8"/>
<reference evidence="2 3" key="1">
    <citation type="journal article" date="2019" name="Sci. Rep.">
        <title>Orb-weaving spider Araneus ventricosus genome elucidates the spidroin gene catalogue.</title>
        <authorList>
            <person name="Kono N."/>
            <person name="Nakamura H."/>
            <person name="Ohtoshi R."/>
            <person name="Moran D.A.P."/>
            <person name="Shinohara A."/>
            <person name="Yoshida Y."/>
            <person name="Fujiwara M."/>
            <person name="Mori M."/>
            <person name="Tomita M."/>
            <person name="Arakawa K."/>
        </authorList>
    </citation>
    <scope>NUCLEOTIDE SEQUENCE [LARGE SCALE GENOMIC DNA]</scope>
</reference>
<evidence type="ECO:0000256" key="1">
    <source>
        <dbReference type="SAM" id="Phobius"/>
    </source>
</evidence>
<evidence type="ECO:0000313" key="2">
    <source>
        <dbReference type="EMBL" id="GBM82068.1"/>
    </source>
</evidence>
<feature type="transmembrane region" description="Helical" evidence="1">
    <location>
        <begin position="21"/>
        <end position="39"/>
    </location>
</feature>
<keyword evidence="1" id="KW-0472">Membrane</keyword>
<name>A0A4Y2IVY8_ARAVE</name>
<sequence length="244" mass="27498">METGQLKSIKSLMDGYQDHHLIRIIIILAIIKAILTRILSGNMKFLILFAVAAVFGSVHCDQECFRAIFKECVREPVPQERMTLCDEIKYEVTCISQAAYRCNMAFKVDANALKTAVTTVCRDAGFQRWYDAGKACYQKSVNDSVCTEPIKEAMSGLKTNEDIIKSNKKVCSLFEPYSNCVEDKVEKNCGSLNQVFNWLYDPLRNLSNSLCEQLIVPADEKDSRPDNFGMLNVYGSVKAVFEIA</sequence>
<proteinExistence type="predicted"/>
<comment type="caution">
    <text evidence="2">The sequence shown here is derived from an EMBL/GenBank/DDBJ whole genome shotgun (WGS) entry which is preliminary data.</text>
</comment>
<dbReference type="EMBL" id="BGPR01002986">
    <property type="protein sequence ID" value="GBM82068.1"/>
    <property type="molecule type" value="Genomic_DNA"/>
</dbReference>
<protein>
    <recommendedName>
        <fullName evidence="4">DUF19 domain-containing protein</fullName>
    </recommendedName>
</protein>
<keyword evidence="1" id="KW-1133">Transmembrane helix</keyword>
<gene>
    <name evidence="2" type="ORF">AVEN_224084_1</name>
</gene>
<keyword evidence="3" id="KW-1185">Reference proteome</keyword>
<evidence type="ECO:0000313" key="3">
    <source>
        <dbReference type="Proteomes" id="UP000499080"/>
    </source>
</evidence>
<dbReference type="Proteomes" id="UP000499080">
    <property type="component" value="Unassembled WGS sequence"/>
</dbReference>